<keyword evidence="9" id="KW-1185">Reference proteome</keyword>
<organism evidence="8 9">
    <name type="scientific">Pristionchus entomophagus</name>
    <dbReference type="NCBI Taxonomy" id="358040"/>
    <lineage>
        <taxon>Eukaryota</taxon>
        <taxon>Metazoa</taxon>
        <taxon>Ecdysozoa</taxon>
        <taxon>Nematoda</taxon>
        <taxon>Chromadorea</taxon>
        <taxon>Rhabditida</taxon>
        <taxon>Rhabditina</taxon>
        <taxon>Diplogasteromorpha</taxon>
        <taxon>Diplogasteroidea</taxon>
        <taxon>Neodiplogasteridae</taxon>
        <taxon>Pristionchus</taxon>
    </lineage>
</organism>
<evidence type="ECO:0000256" key="1">
    <source>
        <dbReference type="ARBA" id="ARBA00004613"/>
    </source>
</evidence>
<evidence type="ECO:0000313" key="8">
    <source>
        <dbReference type="EMBL" id="GMS87342.1"/>
    </source>
</evidence>
<accession>A0AAV5SVG2</accession>
<dbReference type="Pfam" id="PF05823">
    <property type="entry name" value="Gp-FAR-1"/>
    <property type="match status" value="1"/>
</dbReference>
<feature type="transmembrane region" description="Helical" evidence="7">
    <location>
        <begin position="12"/>
        <end position="35"/>
    </location>
</feature>
<keyword evidence="4" id="KW-0732">Signal</keyword>
<evidence type="ECO:0000313" key="9">
    <source>
        <dbReference type="Proteomes" id="UP001432027"/>
    </source>
</evidence>
<reference evidence="8" key="1">
    <citation type="submission" date="2023-10" db="EMBL/GenBank/DDBJ databases">
        <title>Genome assembly of Pristionchus species.</title>
        <authorList>
            <person name="Yoshida K."/>
            <person name="Sommer R.J."/>
        </authorList>
    </citation>
    <scope>NUCLEOTIDE SEQUENCE</scope>
    <source>
        <strain evidence="8">RS0144</strain>
    </source>
</reference>
<dbReference type="GO" id="GO:0008289">
    <property type="term" value="F:lipid binding"/>
    <property type="evidence" value="ECO:0007669"/>
    <property type="project" value="UniProtKB-KW"/>
</dbReference>
<evidence type="ECO:0000256" key="5">
    <source>
        <dbReference type="ARBA" id="ARBA00023054"/>
    </source>
</evidence>
<evidence type="ECO:0000256" key="4">
    <source>
        <dbReference type="ARBA" id="ARBA00022729"/>
    </source>
</evidence>
<keyword evidence="7" id="KW-1133">Transmembrane helix</keyword>
<dbReference type="Gene3D" id="1.20.120.1100">
    <property type="match status" value="1"/>
</dbReference>
<name>A0AAV5SVG2_9BILA</name>
<keyword evidence="7" id="KW-0472">Membrane</keyword>
<evidence type="ECO:0000256" key="2">
    <source>
        <dbReference type="ARBA" id="ARBA00006648"/>
    </source>
</evidence>
<dbReference type="InterPro" id="IPR008632">
    <property type="entry name" value="Gp-FAR-1"/>
</dbReference>
<gene>
    <name evidence="8" type="ORF">PENTCL1PPCAC_9517</name>
</gene>
<keyword evidence="3" id="KW-0964">Secreted</keyword>
<dbReference type="AlphaFoldDB" id="A0AAV5SVG2"/>
<keyword evidence="6" id="KW-0446">Lipid-binding</keyword>
<proteinExistence type="inferred from homology"/>
<comment type="caution">
    <text evidence="8">The sequence shown here is derived from an EMBL/GenBank/DDBJ whole genome shotgun (WGS) entry which is preliminary data.</text>
</comment>
<feature type="non-terminal residue" evidence="8">
    <location>
        <position position="161"/>
    </location>
</feature>
<sequence length="161" mass="18425">MENGQARGKQITGPMLLGIIILPVCILLALCWSTTSPEIPDRPLEELIIDQDIPFFSEHDMHIIHTESKEAVRDKWPRVHEKVKTVQGKESALGEEATEFYHEVLQWRYEMSQAKGSYHVVLVEFRNKVLGFSDKFAGLSDQAKNELEKQFPITASVFKNE</sequence>
<dbReference type="EMBL" id="BTSX01000003">
    <property type="protein sequence ID" value="GMS87342.1"/>
    <property type="molecule type" value="Genomic_DNA"/>
</dbReference>
<dbReference type="GO" id="GO:0005576">
    <property type="term" value="C:extracellular region"/>
    <property type="evidence" value="ECO:0007669"/>
    <property type="project" value="UniProtKB-SubCell"/>
</dbReference>
<protein>
    <submittedName>
        <fullName evidence="8">Uncharacterized protein</fullName>
    </submittedName>
</protein>
<evidence type="ECO:0000256" key="7">
    <source>
        <dbReference type="SAM" id="Phobius"/>
    </source>
</evidence>
<keyword evidence="7" id="KW-0812">Transmembrane</keyword>
<dbReference type="Proteomes" id="UP001432027">
    <property type="component" value="Unassembled WGS sequence"/>
</dbReference>
<evidence type="ECO:0000256" key="3">
    <source>
        <dbReference type="ARBA" id="ARBA00022525"/>
    </source>
</evidence>
<keyword evidence="5" id="KW-0175">Coiled coil</keyword>
<evidence type="ECO:0000256" key="6">
    <source>
        <dbReference type="ARBA" id="ARBA00023121"/>
    </source>
</evidence>
<comment type="subcellular location">
    <subcellularLocation>
        <location evidence="1">Secreted</location>
    </subcellularLocation>
</comment>
<comment type="similarity">
    <text evidence="2">Belongs to the fatty-acid and retinol-binding protein (FARBP) family.</text>
</comment>